<accession>A0A1J4JS99</accession>
<keyword evidence="1 3" id="KW-0547">Nucleotide-binding</keyword>
<dbReference type="PROSITE" id="PS50011">
    <property type="entry name" value="PROTEIN_KINASE_DOM"/>
    <property type="match status" value="1"/>
</dbReference>
<dbReference type="InterPro" id="IPR045269">
    <property type="entry name" value="Atg1-like"/>
</dbReference>
<dbReference type="InterPro" id="IPR000719">
    <property type="entry name" value="Prot_kinase_dom"/>
</dbReference>
<evidence type="ECO:0000256" key="3">
    <source>
        <dbReference type="PROSITE-ProRule" id="PRU10141"/>
    </source>
</evidence>
<dbReference type="InterPro" id="IPR011009">
    <property type="entry name" value="Kinase-like_dom_sf"/>
</dbReference>
<feature type="binding site" evidence="3">
    <location>
        <position position="54"/>
    </location>
    <ligand>
        <name>ATP</name>
        <dbReference type="ChEBI" id="CHEBI:30616"/>
    </ligand>
</feature>
<dbReference type="PROSITE" id="PS00108">
    <property type="entry name" value="PROTEIN_KINASE_ST"/>
    <property type="match status" value="1"/>
</dbReference>
<protein>
    <submittedName>
        <fullName evidence="6">CAMK family protein kinase</fullName>
    </submittedName>
</protein>
<sequence>MTDPSAPIIGSLLPDRPQNIQIGDYILKHRLGAGKFGSVFHCVSEKYKCDFAIKIITKIADPNAIDLFRREALTLKSVCHPNVVRLYDFFEDVFNFYIVMEYCPNGTLLNLIQNKGYLSKPMIQFYFIPIIQALEFCHSRGIVHRDLKPDNILIDVAGRPKIGDWGQSRPFTKQALLTTYCGTISYVAPELHMKRPYDGPKCDMWSLGVILFAAATGRMPWKSQTQTGKVSEIVNMRYSIPPKVDAEIADVIRSLIVFDPNGRATAEELLSKPIFHVESRKRHSFTPPPQMVKAKGIPIHHVKSALRKTGLHLTTVVPVRAKLSAKATSVVLKGTSAKHSLQATRDFEKELAKFNIA</sequence>
<keyword evidence="6" id="KW-0808">Transferase</keyword>
<keyword evidence="7" id="KW-1185">Reference proteome</keyword>
<gene>
    <name evidence="6" type="ORF">TRFO_08122</name>
</gene>
<name>A0A1J4JS99_9EUKA</name>
<dbReference type="Pfam" id="PF00069">
    <property type="entry name" value="Pkinase"/>
    <property type="match status" value="1"/>
</dbReference>
<dbReference type="FunFam" id="3.30.200.20:FF:000042">
    <property type="entry name" value="Aurora kinase A"/>
    <property type="match status" value="1"/>
</dbReference>
<evidence type="ECO:0000313" key="6">
    <source>
        <dbReference type="EMBL" id="OHT00125.1"/>
    </source>
</evidence>
<dbReference type="GO" id="GO:0004674">
    <property type="term" value="F:protein serine/threonine kinase activity"/>
    <property type="evidence" value="ECO:0007669"/>
    <property type="project" value="UniProtKB-KW"/>
</dbReference>
<dbReference type="RefSeq" id="XP_068353261.1">
    <property type="nucleotide sequence ID" value="XM_068494099.1"/>
</dbReference>
<dbReference type="PANTHER" id="PTHR24348:SF68">
    <property type="entry name" value="SERINE_THREONINE-PROTEIN KINASE ATG1C"/>
    <property type="match status" value="1"/>
</dbReference>
<dbReference type="AlphaFoldDB" id="A0A1J4JS99"/>
<keyword evidence="2 3" id="KW-0067">ATP-binding</keyword>
<dbReference type="FunFam" id="1.10.510.10:FF:000571">
    <property type="entry name" value="Maternal embryonic leucine zipper kinase"/>
    <property type="match status" value="1"/>
</dbReference>
<dbReference type="GO" id="GO:0010506">
    <property type="term" value="P:regulation of autophagy"/>
    <property type="evidence" value="ECO:0007669"/>
    <property type="project" value="InterPro"/>
</dbReference>
<keyword evidence="4" id="KW-0723">Serine/threonine-protein kinase</keyword>
<comment type="caution">
    <text evidence="6">The sequence shown here is derived from an EMBL/GenBank/DDBJ whole genome shotgun (WGS) entry which is preliminary data.</text>
</comment>
<evidence type="ECO:0000259" key="5">
    <source>
        <dbReference type="PROSITE" id="PS50011"/>
    </source>
</evidence>
<dbReference type="SMART" id="SM00220">
    <property type="entry name" value="S_TKc"/>
    <property type="match status" value="1"/>
</dbReference>
<dbReference type="VEuPathDB" id="TrichDB:TRFO_08122"/>
<feature type="domain" description="Protein kinase" evidence="5">
    <location>
        <begin position="25"/>
        <end position="275"/>
    </location>
</feature>
<dbReference type="GO" id="GO:0005737">
    <property type="term" value="C:cytoplasm"/>
    <property type="evidence" value="ECO:0007669"/>
    <property type="project" value="TreeGrafter"/>
</dbReference>
<dbReference type="OrthoDB" id="541276at2759"/>
<proteinExistence type="inferred from homology"/>
<evidence type="ECO:0000256" key="1">
    <source>
        <dbReference type="ARBA" id="ARBA00022741"/>
    </source>
</evidence>
<dbReference type="InterPro" id="IPR008271">
    <property type="entry name" value="Ser/Thr_kinase_AS"/>
</dbReference>
<dbReference type="PROSITE" id="PS00107">
    <property type="entry name" value="PROTEIN_KINASE_ATP"/>
    <property type="match status" value="1"/>
</dbReference>
<dbReference type="EMBL" id="MLAK01000971">
    <property type="protein sequence ID" value="OHT00125.1"/>
    <property type="molecule type" value="Genomic_DNA"/>
</dbReference>
<dbReference type="PANTHER" id="PTHR24348">
    <property type="entry name" value="SERINE/THREONINE-PROTEIN KINASE UNC-51-RELATED"/>
    <property type="match status" value="1"/>
</dbReference>
<evidence type="ECO:0000256" key="2">
    <source>
        <dbReference type="ARBA" id="ARBA00022840"/>
    </source>
</evidence>
<dbReference type="Proteomes" id="UP000179807">
    <property type="component" value="Unassembled WGS sequence"/>
</dbReference>
<dbReference type="SUPFAM" id="SSF56112">
    <property type="entry name" value="Protein kinase-like (PK-like)"/>
    <property type="match status" value="1"/>
</dbReference>
<reference evidence="6" key="1">
    <citation type="submission" date="2016-10" db="EMBL/GenBank/DDBJ databases">
        <authorList>
            <person name="Benchimol M."/>
            <person name="Almeida L.G."/>
            <person name="Vasconcelos A.T."/>
            <person name="Perreira-Neves A."/>
            <person name="Rosa I.A."/>
            <person name="Tasca T."/>
            <person name="Bogo M.R."/>
            <person name="de Souza W."/>
        </authorList>
    </citation>
    <scope>NUCLEOTIDE SEQUENCE [LARGE SCALE GENOMIC DNA]</scope>
    <source>
        <strain evidence="6">K</strain>
    </source>
</reference>
<dbReference type="GeneID" id="94828803"/>
<evidence type="ECO:0000313" key="7">
    <source>
        <dbReference type="Proteomes" id="UP000179807"/>
    </source>
</evidence>
<dbReference type="Gene3D" id="1.10.510.10">
    <property type="entry name" value="Transferase(Phosphotransferase) domain 1"/>
    <property type="match status" value="1"/>
</dbReference>
<comment type="similarity">
    <text evidence="4">Belongs to the protein kinase superfamily.</text>
</comment>
<keyword evidence="6" id="KW-0418">Kinase</keyword>
<evidence type="ECO:0000256" key="4">
    <source>
        <dbReference type="RuleBase" id="RU000304"/>
    </source>
</evidence>
<dbReference type="GO" id="GO:0005524">
    <property type="term" value="F:ATP binding"/>
    <property type="evidence" value="ECO:0007669"/>
    <property type="project" value="UniProtKB-UniRule"/>
</dbReference>
<dbReference type="InterPro" id="IPR017441">
    <property type="entry name" value="Protein_kinase_ATP_BS"/>
</dbReference>
<organism evidence="6 7">
    <name type="scientific">Tritrichomonas foetus</name>
    <dbReference type="NCBI Taxonomy" id="1144522"/>
    <lineage>
        <taxon>Eukaryota</taxon>
        <taxon>Metamonada</taxon>
        <taxon>Parabasalia</taxon>
        <taxon>Tritrichomonadida</taxon>
        <taxon>Tritrichomonadidae</taxon>
        <taxon>Tritrichomonas</taxon>
    </lineage>
</organism>